<feature type="binding site" evidence="13 18">
    <location>
        <position position="366"/>
    </location>
    <ligand>
        <name>Zn(2+)</name>
        <dbReference type="ChEBI" id="CHEBI:29105"/>
    </ligand>
</feature>
<evidence type="ECO:0000256" key="14">
    <source>
        <dbReference type="PIRNR" id="PIRNR000099"/>
    </source>
</evidence>
<dbReference type="HAMAP" id="MF_01024">
    <property type="entry name" value="HisD"/>
    <property type="match status" value="1"/>
</dbReference>
<dbReference type="Gene3D" id="1.20.5.1300">
    <property type="match status" value="1"/>
</dbReference>
<dbReference type="Proteomes" id="UP000472320">
    <property type="component" value="Unassembled WGS sequence"/>
</dbReference>
<dbReference type="PROSITE" id="PS00611">
    <property type="entry name" value="HISOL_DEHYDROGENASE"/>
    <property type="match status" value="1"/>
</dbReference>
<evidence type="ECO:0000256" key="16">
    <source>
        <dbReference type="PIRSR" id="PIRSR000099-2"/>
    </source>
</evidence>
<keyword evidence="7 13" id="KW-0479">Metal-binding</keyword>
<dbReference type="SUPFAM" id="SSF53720">
    <property type="entry name" value="ALDH-like"/>
    <property type="match status" value="1"/>
</dbReference>
<feature type="binding site" evidence="13 18">
    <location>
        <position position="425"/>
    </location>
    <ligand>
        <name>Zn(2+)</name>
        <dbReference type="ChEBI" id="CHEBI:29105"/>
    </ligand>
</feature>
<feature type="active site" description="Proton acceptor" evidence="13 15">
    <location>
        <position position="333"/>
    </location>
</feature>
<dbReference type="UniPathway" id="UPA00031">
    <property type="reaction ID" value="UER00014"/>
</dbReference>
<dbReference type="InterPro" id="IPR012131">
    <property type="entry name" value="Hstdl_DH"/>
</dbReference>
<dbReference type="PIRSF" id="PIRSF000099">
    <property type="entry name" value="Histidinol_dh"/>
    <property type="match status" value="1"/>
</dbReference>
<evidence type="ECO:0000256" key="17">
    <source>
        <dbReference type="PIRSR" id="PIRSR000099-3"/>
    </source>
</evidence>
<dbReference type="GO" id="GO:0004399">
    <property type="term" value="F:histidinol dehydrogenase activity"/>
    <property type="evidence" value="ECO:0007669"/>
    <property type="project" value="UniProtKB-UniRule"/>
</dbReference>
<feature type="binding site" evidence="13 16">
    <location>
        <position position="196"/>
    </location>
    <ligand>
        <name>NAD(+)</name>
        <dbReference type="ChEBI" id="CHEBI:57540"/>
    </ligand>
</feature>
<evidence type="ECO:0000256" key="7">
    <source>
        <dbReference type="ARBA" id="ARBA00022723"/>
    </source>
</evidence>
<dbReference type="GO" id="GO:0008270">
    <property type="term" value="F:zinc ion binding"/>
    <property type="evidence" value="ECO:0007669"/>
    <property type="project" value="UniProtKB-UniRule"/>
</dbReference>
<evidence type="ECO:0000256" key="13">
    <source>
        <dbReference type="HAMAP-Rule" id="MF_01024"/>
    </source>
</evidence>
<feature type="binding site" evidence="13 17">
    <location>
        <position position="267"/>
    </location>
    <ligand>
        <name>substrate</name>
    </ligand>
</feature>
<keyword evidence="21" id="KW-1185">Reference proteome</keyword>
<dbReference type="PRINTS" id="PR00083">
    <property type="entry name" value="HOLDHDRGNASE"/>
</dbReference>
<dbReference type="EC" id="1.1.1.23" evidence="4 13"/>
<evidence type="ECO:0000256" key="1">
    <source>
        <dbReference type="ARBA" id="ARBA00003850"/>
    </source>
</evidence>
<feature type="binding site" evidence="13 17">
    <location>
        <position position="366"/>
    </location>
    <ligand>
        <name>substrate</name>
    </ligand>
</feature>
<comment type="cofactor">
    <cofactor evidence="13 18">
        <name>Zn(2+)</name>
        <dbReference type="ChEBI" id="CHEBI:29105"/>
    </cofactor>
    <text evidence="13 18">Binds 1 zinc ion per subunit.</text>
</comment>
<comment type="caution">
    <text evidence="20">The sequence shown here is derived from an EMBL/GenBank/DDBJ whole genome shotgun (WGS) entry which is preliminary data.</text>
</comment>
<dbReference type="NCBIfam" id="TIGR00069">
    <property type="entry name" value="hisD"/>
    <property type="match status" value="1"/>
</dbReference>
<evidence type="ECO:0000256" key="19">
    <source>
        <dbReference type="RuleBase" id="RU004175"/>
    </source>
</evidence>
<dbReference type="Pfam" id="PF00815">
    <property type="entry name" value="Histidinol_dh"/>
    <property type="match status" value="1"/>
</dbReference>
<comment type="similarity">
    <text evidence="3 13 14 19">Belongs to the histidinol dehydrogenase family.</text>
</comment>
<dbReference type="PANTHER" id="PTHR21256:SF2">
    <property type="entry name" value="HISTIDINE BIOSYNTHESIS TRIFUNCTIONAL PROTEIN"/>
    <property type="match status" value="1"/>
</dbReference>
<proteinExistence type="inferred from homology"/>
<accession>A0A6L6QK73</accession>
<keyword evidence="6 13" id="KW-0028">Amino-acid biosynthesis</keyword>
<organism evidence="20 21">
    <name type="scientific">Massilia eburnea</name>
    <dbReference type="NCBI Taxonomy" id="1776165"/>
    <lineage>
        <taxon>Bacteria</taxon>
        <taxon>Pseudomonadati</taxon>
        <taxon>Pseudomonadota</taxon>
        <taxon>Betaproteobacteria</taxon>
        <taxon>Burkholderiales</taxon>
        <taxon>Oxalobacteraceae</taxon>
        <taxon>Telluria group</taxon>
        <taxon>Massilia</taxon>
    </lineage>
</organism>
<evidence type="ECO:0000256" key="4">
    <source>
        <dbReference type="ARBA" id="ARBA00012965"/>
    </source>
</evidence>
<feature type="binding site" evidence="13 17">
    <location>
        <position position="264"/>
    </location>
    <ligand>
        <name>substrate</name>
    </ligand>
</feature>
<dbReference type="InterPro" id="IPR016161">
    <property type="entry name" value="Ald_DH/histidinol_DH"/>
</dbReference>
<evidence type="ECO:0000256" key="6">
    <source>
        <dbReference type="ARBA" id="ARBA00022605"/>
    </source>
</evidence>
<sequence length="434" mass="46206">MTMIRKLDSTQDDFQETLDALLAFEAETDDAIEGAVAKIIADVRARGDEAVLEYTNRFDRTEASSMADFDIGQAEMDAALAALPAAQRSALQTAADRIRAFHERQKQELQGFTYTEADGTILGQRITPLDRVGIYVPGGKAAYPSSVLMNAVPAKVAGVEEIIMVVPTPDGVKNQMVLAAAAIAGVTRVIGIGGAQAVAALAHGTETIQPVDKIVGPGNAYVASAKRRVFGTVGIDMIAGPSEILVICDGTTDPDWVAMDLFSQAEHDELAQAILLCPDADYIAKVEASIAKLLPTMPRKAVIETSLRDRGALVKVRDMAEACAIANSIAAEHLEISAENPQQWADQIRHAGAMFLGRFSSESLGDYCCGPNHVLPTSRTARFSSPLGVYDFQKRSSVIHVSEAGAQTLGKIAADLAYGEGLQAHARSAELRLK</sequence>
<evidence type="ECO:0000256" key="3">
    <source>
        <dbReference type="ARBA" id="ARBA00010178"/>
    </source>
</evidence>
<feature type="binding site" evidence="13 18">
    <location>
        <position position="264"/>
    </location>
    <ligand>
        <name>Zn(2+)</name>
        <dbReference type="ChEBI" id="CHEBI:29105"/>
    </ligand>
</feature>
<dbReference type="OrthoDB" id="9805269at2"/>
<dbReference type="GO" id="GO:0005829">
    <property type="term" value="C:cytosol"/>
    <property type="evidence" value="ECO:0007669"/>
    <property type="project" value="TreeGrafter"/>
</dbReference>
<comment type="pathway">
    <text evidence="2 13">Amino-acid biosynthesis; L-histidine biosynthesis; L-histidine from 5-phospho-alpha-D-ribose 1-diphosphate: step 9/9.</text>
</comment>
<feature type="binding site" evidence="13 16">
    <location>
        <position position="219"/>
    </location>
    <ligand>
        <name>NAD(+)</name>
        <dbReference type="ChEBI" id="CHEBI:57540"/>
    </ligand>
</feature>
<evidence type="ECO:0000313" key="20">
    <source>
        <dbReference type="EMBL" id="MTW12888.1"/>
    </source>
</evidence>
<feature type="binding site" evidence="13 17">
    <location>
        <position position="242"/>
    </location>
    <ligand>
        <name>substrate</name>
    </ligand>
</feature>
<evidence type="ECO:0000256" key="8">
    <source>
        <dbReference type="ARBA" id="ARBA00022833"/>
    </source>
</evidence>
<dbReference type="FunFam" id="3.40.50.1980:FF:000010">
    <property type="entry name" value="Histidinol dehydrogenase"/>
    <property type="match status" value="1"/>
</dbReference>
<dbReference type="Gene3D" id="3.40.50.1980">
    <property type="entry name" value="Nitrogenase molybdenum iron protein domain"/>
    <property type="match status" value="2"/>
</dbReference>
<feature type="binding site" evidence="13 18">
    <location>
        <position position="267"/>
    </location>
    <ligand>
        <name>Zn(2+)</name>
        <dbReference type="ChEBI" id="CHEBI:29105"/>
    </ligand>
</feature>
<dbReference type="InterPro" id="IPR022695">
    <property type="entry name" value="Histidinol_DH_monofunct"/>
</dbReference>
<feature type="binding site" evidence="13 17">
    <location>
        <position position="425"/>
    </location>
    <ligand>
        <name>substrate</name>
    </ligand>
</feature>
<feature type="active site" description="Proton acceptor" evidence="13 15">
    <location>
        <position position="332"/>
    </location>
</feature>
<dbReference type="EMBL" id="WNKX01000017">
    <property type="protein sequence ID" value="MTW12888.1"/>
    <property type="molecule type" value="Genomic_DNA"/>
</dbReference>
<dbReference type="GO" id="GO:0000105">
    <property type="term" value="P:L-histidine biosynthetic process"/>
    <property type="evidence" value="ECO:0007669"/>
    <property type="project" value="UniProtKB-UniRule"/>
</dbReference>
<dbReference type="GO" id="GO:0051287">
    <property type="term" value="F:NAD binding"/>
    <property type="evidence" value="ECO:0007669"/>
    <property type="project" value="InterPro"/>
</dbReference>
<dbReference type="InterPro" id="IPR001692">
    <property type="entry name" value="Histidinol_DH_CS"/>
</dbReference>
<dbReference type="FunFam" id="3.40.50.1980:FF:000026">
    <property type="entry name" value="Histidinol dehydrogenase"/>
    <property type="match status" value="1"/>
</dbReference>
<dbReference type="CDD" id="cd06572">
    <property type="entry name" value="Histidinol_dh"/>
    <property type="match status" value="1"/>
</dbReference>
<evidence type="ECO:0000256" key="18">
    <source>
        <dbReference type="PIRSR" id="PIRSR000099-4"/>
    </source>
</evidence>
<name>A0A6L6QK73_9BURK</name>
<keyword evidence="9 13" id="KW-0560">Oxidoreductase</keyword>
<evidence type="ECO:0000256" key="11">
    <source>
        <dbReference type="ARBA" id="ARBA00023102"/>
    </source>
</evidence>
<evidence type="ECO:0000256" key="9">
    <source>
        <dbReference type="ARBA" id="ARBA00023002"/>
    </source>
</evidence>
<evidence type="ECO:0000256" key="5">
    <source>
        <dbReference type="ARBA" id="ARBA00016531"/>
    </source>
</evidence>
<evidence type="ECO:0000256" key="2">
    <source>
        <dbReference type="ARBA" id="ARBA00004940"/>
    </source>
</evidence>
<keyword evidence="8 13" id="KW-0862">Zinc</keyword>
<dbReference type="PANTHER" id="PTHR21256">
    <property type="entry name" value="HISTIDINOL DEHYDROGENASE HDH"/>
    <property type="match status" value="1"/>
</dbReference>
<evidence type="ECO:0000313" key="21">
    <source>
        <dbReference type="Proteomes" id="UP000472320"/>
    </source>
</evidence>
<comment type="catalytic activity">
    <reaction evidence="12 13">
        <text>L-histidinol + 2 NAD(+) + H2O = L-histidine + 2 NADH + 3 H(+)</text>
        <dbReference type="Rhea" id="RHEA:20641"/>
        <dbReference type="ChEBI" id="CHEBI:15377"/>
        <dbReference type="ChEBI" id="CHEBI:15378"/>
        <dbReference type="ChEBI" id="CHEBI:57540"/>
        <dbReference type="ChEBI" id="CHEBI:57595"/>
        <dbReference type="ChEBI" id="CHEBI:57699"/>
        <dbReference type="ChEBI" id="CHEBI:57945"/>
        <dbReference type="EC" id="1.1.1.23"/>
    </reaction>
</comment>
<gene>
    <name evidence="13 20" type="primary">hisD</name>
    <name evidence="20" type="ORF">GM658_19975</name>
</gene>
<feature type="binding site" evidence="13 17">
    <location>
        <position position="420"/>
    </location>
    <ligand>
        <name>substrate</name>
    </ligand>
</feature>
<dbReference type="AlphaFoldDB" id="A0A6L6QK73"/>
<keyword evidence="10 13" id="KW-0520">NAD</keyword>
<evidence type="ECO:0000256" key="12">
    <source>
        <dbReference type="ARBA" id="ARBA00049489"/>
    </source>
</evidence>
<keyword evidence="11 13" id="KW-0368">Histidine biosynthesis</keyword>
<feature type="binding site" evidence="13 16">
    <location>
        <position position="135"/>
    </location>
    <ligand>
        <name>NAD(+)</name>
        <dbReference type="ChEBI" id="CHEBI:57540"/>
    </ligand>
</feature>
<reference evidence="20 21" key="1">
    <citation type="submission" date="2019-11" db="EMBL/GenBank/DDBJ databases">
        <title>Type strains purchased from KCTC, JCM and DSMZ.</title>
        <authorList>
            <person name="Lu H."/>
        </authorList>
    </citation>
    <scope>NUCLEOTIDE SEQUENCE [LARGE SCALE GENOMIC DNA]</scope>
    <source>
        <strain evidence="20 21">JCM 31587</strain>
    </source>
</reference>
<feature type="binding site" evidence="13 17">
    <location>
        <position position="333"/>
    </location>
    <ligand>
        <name>substrate</name>
    </ligand>
</feature>
<comment type="function">
    <text evidence="1 13">Catalyzes the sequential NAD-dependent oxidations of L-histidinol to L-histidinaldehyde and then to L-histidine.</text>
</comment>
<protein>
    <recommendedName>
        <fullName evidence="5 13">Histidinol dehydrogenase</fullName>
        <shortName evidence="13">HDH</shortName>
        <ecNumber evidence="4 13">1.1.1.23</ecNumber>
    </recommendedName>
</protein>
<evidence type="ECO:0000256" key="10">
    <source>
        <dbReference type="ARBA" id="ARBA00023027"/>
    </source>
</evidence>
<evidence type="ECO:0000256" key="15">
    <source>
        <dbReference type="PIRSR" id="PIRSR000099-1"/>
    </source>
</evidence>